<comment type="caution">
    <text evidence="9">The sequence shown here is derived from an EMBL/GenBank/DDBJ whole genome shotgun (WGS) entry which is preliminary data.</text>
</comment>
<evidence type="ECO:0000256" key="5">
    <source>
        <dbReference type="ARBA" id="ARBA00022840"/>
    </source>
</evidence>
<evidence type="ECO:0000256" key="6">
    <source>
        <dbReference type="ARBA" id="ARBA00023012"/>
    </source>
</evidence>
<dbReference type="Gene3D" id="3.30.565.10">
    <property type="entry name" value="Histidine kinase-like ATPase, C-terminal domain"/>
    <property type="match status" value="1"/>
</dbReference>
<dbReference type="InterPro" id="IPR003594">
    <property type="entry name" value="HATPase_dom"/>
</dbReference>
<dbReference type="PANTHER" id="PTHR40448:SF1">
    <property type="entry name" value="TWO-COMPONENT SENSOR HISTIDINE KINASE"/>
    <property type="match status" value="1"/>
</dbReference>
<dbReference type="OrthoDB" id="3173688at2"/>
<dbReference type="InterPro" id="IPR016120">
    <property type="entry name" value="Sig_transdc_His_kin_SpoOB"/>
</dbReference>
<dbReference type="SUPFAM" id="SSF55874">
    <property type="entry name" value="ATPase domain of HSP90 chaperone/DNA topoisomerase II/histidine kinase"/>
    <property type="match status" value="1"/>
</dbReference>
<keyword evidence="3" id="KW-0547">Nucleotide-binding</keyword>
<evidence type="ECO:0000256" key="4">
    <source>
        <dbReference type="ARBA" id="ARBA00022777"/>
    </source>
</evidence>
<name>A0A5C6W2T4_9BACI</name>
<dbReference type="Pfam" id="PF14689">
    <property type="entry name" value="SPOB_a"/>
    <property type="match status" value="1"/>
</dbReference>
<accession>A0A5C6W2T4</accession>
<dbReference type="PANTHER" id="PTHR40448">
    <property type="entry name" value="TWO-COMPONENT SENSOR HISTIDINE KINASE"/>
    <property type="match status" value="1"/>
</dbReference>
<dbReference type="SUPFAM" id="SSF55890">
    <property type="entry name" value="Sporulation response regulatory protein Spo0B"/>
    <property type="match status" value="1"/>
</dbReference>
<dbReference type="SMART" id="SM00387">
    <property type="entry name" value="HATPase_c"/>
    <property type="match status" value="1"/>
</dbReference>
<dbReference type="InterPro" id="IPR036890">
    <property type="entry name" value="HATPase_C_sf"/>
</dbReference>
<gene>
    <name evidence="9" type="ORF">FS935_10040</name>
</gene>
<dbReference type="AlphaFoldDB" id="A0A5C6W2T4"/>
<reference evidence="9 10" key="1">
    <citation type="journal article" date="2005" name="Int. J. Syst. Evol. Microbiol.">
        <title>Bacillus litoralis sp. nov., isolated from a tidal flat of the Yellow Sea in Korea.</title>
        <authorList>
            <person name="Yoon J.H."/>
            <person name="Oh T.K."/>
        </authorList>
    </citation>
    <scope>NUCLEOTIDE SEQUENCE [LARGE SCALE GENOMIC DNA]</scope>
    <source>
        <strain evidence="9 10">SW-211</strain>
    </source>
</reference>
<keyword evidence="7" id="KW-1133">Transmembrane helix</keyword>
<dbReference type="Gene3D" id="1.10.287.130">
    <property type="match status" value="1"/>
</dbReference>
<keyword evidence="2" id="KW-0808">Transferase</keyword>
<dbReference type="EMBL" id="VOQF01000005">
    <property type="protein sequence ID" value="TXC91227.1"/>
    <property type="molecule type" value="Genomic_DNA"/>
</dbReference>
<feature type="transmembrane region" description="Helical" evidence="7">
    <location>
        <begin position="14"/>
        <end position="35"/>
    </location>
</feature>
<dbReference type="InterPro" id="IPR039506">
    <property type="entry name" value="SPOB_a"/>
</dbReference>
<sequence length="441" mass="50287">MRWLNIKQLKQKKFVVIISVTILIITVLSSLNLYITYSNTKKTIELTIASQATSTAHAVLNNFNTSIYEEYLQNQDSIINRLNLEKELQKAKSQTDALYVYILKKDNQNQPFLVADGFPGLDLTTLDDCCKIYKIPNKEFTEKTPFTSRVNDRDNETYIMSGVPINGSKGQVIGSLVVEIGAAKVRGITDEVLHNSWTFFLFSSCFVLFAFSIFIAFQFWYRKEVTSQVGEAEETYQGEFQSMLQTMRSIRHDFINHIQVIQGLLKIGREDRAFEYVNSLSKEVETMELPIKIKHPALYILLQTKWARAQNDKVDMHLLIDDHQFSKIKSIDLIKIFSNLIDNAFDATFSLPELDRFISVEATVTPTAYIFKVENIGPTISEDQITKIFQVGFSTKTERNGIPRGDGLSIVKQVVNKYSGQISVQSQKNTTCFIVQIPVKS</sequence>
<keyword evidence="5" id="KW-0067">ATP-binding</keyword>
<feature type="domain" description="Histidine kinase" evidence="8">
    <location>
        <begin position="333"/>
        <end position="441"/>
    </location>
</feature>
<dbReference type="GO" id="GO:0000155">
    <property type="term" value="F:phosphorelay sensor kinase activity"/>
    <property type="evidence" value="ECO:0007669"/>
    <property type="project" value="InterPro"/>
</dbReference>
<dbReference type="GO" id="GO:0005524">
    <property type="term" value="F:ATP binding"/>
    <property type="evidence" value="ECO:0007669"/>
    <property type="project" value="UniProtKB-KW"/>
</dbReference>
<keyword evidence="7" id="KW-0472">Membrane</keyword>
<evidence type="ECO:0000313" key="9">
    <source>
        <dbReference type="EMBL" id="TXC91227.1"/>
    </source>
</evidence>
<dbReference type="InterPro" id="IPR005467">
    <property type="entry name" value="His_kinase_dom"/>
</dbReference>
<dbReference type="GO" id="GO:0042802">
    <property type="term" value="F:identical protein binding"/>
    <property type="evidence" value="ECO:0007669"/>
    <property type="project" value="TreeGrafter"/>
</dbReference>
<evidence type="ECO:0000313" key="10">
    <source>
        <dbReference type="Proteomes" id="UP000321363"/>
    </source>
</evidence>
<evidence type="ECO:0000256" key="3">
    <source>
        <dbReference type="ARBA" id="ARBA00022741"/>
    </source>
</evidence>
<feature type="transmembrane region" description="Helical" evidence="7">
    <location>
        <begin position="197"/>
        <end position="221"/>
    </location>
</feature>
<keyword evidence="6" id="KW-0902">Two-component regulatory system</keyword>
<keyword evidence="1" id="KW-0597">Phosphoprotein</keyword>
<dbReference type="Proteomes" id="UP000321363">
    <property type="component" value="Unassembled WGS sequence"/>
</dbReference>
<organism evidence="9 10">
    <name type="scientific">Metabacillus litoralis</name>
    <dbReference type="NCBI Taxonomy" id="152268"/>
    <lineage>
        <taxon>Bacteria</taxon>
        <taxon>Bacillati</taxon>
        <taxon>Bacillota</taxon>
        <taxon>Bacilli</taxon>
        <taxon>Bacillales</taxon>
        <taxon>Bacillaceae</taxon>
        <taxon>Metabacillus</taxon>
    </lineage>
</organism>
<keyword evidence="7" id="KW-0812">Transmembrane</keyword>
<dbReference type="PROSITE" id="PS50109">
    <property type="entry name" value="HIS_KIN"/>
    <property type="match status" value="1"/>
</dbReference>
<keyword evidence="4" id="KW-0418">Kinase</keyword>
<evidence type="ECO:0000259" key="8">
    <source>
        <dbReference type="PROSITE" id="PS50109"/>
    </source>
</evidence>
<evidence type="ECO:0000256" key="2">
    <source>
        <dbReference type="ARBA" id="ARBA00022679"/>
    </source>
</evidence>
<protein>
    <submittedName>
        <fullName evidence="9">GHKL domain-containing protein</fullName>
    </submittedName>
</protein>
<proteinExistence type="predicted"/>
<dbReference type="Pfam" id="PF02518">
    <property type="entry name" value="HATPase_c"/>
    <property type="match status" value="1"/>
</dbReference>
<keyword evidence="10" id="KW-1185">Reference proteome</keyword>
<evidence type="ECO:0000256" key="1">
    <source>
        <dbReference type="ARBA" id="ARBA00022553"/>
    </source>
</evidence>
<evidence type="ECO:0000256" key="7">
    <source>
        <dbReference type="SAM" id="Phobius"/>
    </source>
</evidence>
<dbReference type="RefSeq" id="WP_146948113.1">
    <property type="nucleotide sequence ID" value="NZ_VOQF01000005.1"/>
</dbReference>